<dbReference type="AlphaFoldDB" id="A0A7H9HTP0"/>
<evidence type="ECO:0000256" key="3">
    <source>
        <dbReference type="ARBA" id="ARBA00022989"/>
    </source>
</evidence>
<sequence>MSCERSIWPIISDINGSISFFCSFISLFPQILETFRDKTVEGLSPYFLLAWVAGDITTLSGAILTDQLMFQVAMALYFLINDLFICGQYYYYGILYRNSLATTGHESKPHVDSVPAESHPGLAGSGSRKGSAIARALAVASALGTSEAFPIKPVLSSLARRDLDDLPVPTPGNGSASSLGRALAWIGAACYVGARIPQLWKNYKRKSTDGISPFLFGTTLLSNVTYNLNVLTSCGFIGSSDRRSFLLNALPFLLGASVTILFDLVYFYQHYVLYAEDMNLRALEREQARSSVEASPLLHS</sequence>
<dbReference type="PANTHER" id="PTHR16201">
    <property type="entry name" value="SEVEN TRANSMEMBRANE PROTEIN 1-RELATED"/>
    <property type="match status" value="1"/>
</dbReference>
<dbReference type="SMART" id="SM00679">
    <property type="entry name" value="CTNS"/>
    <property type="match status" value="2"/>
</dbReference>
<feature type="transmembrane region" description="Helical" evidence="8">
    <location>
        <begin position="70"/>
        <end position="92"/>
    </location>
</feature>
<reference evidence="9 10" key="1">
    <citation type="submission" date="2020-06" db="EMBL/GenBank/DDBJ databases">
        <title>The yeast mating-type switching endonuclease HO is a domesticated member of an unorthodox homing genetic element family.</title>
        <authorList>
            <person name="Coughlan A.Y."/>
            <person name="Lombardi L."/>
            <person name="Braun-Galleani S."/>
            <person name="Martos A.R."/>
            <person name="Galeote V."/>
            <person name="Bigey F."/>
            <person name="Dequin S."/>
            <person name="Byrne K.P."/>
            <person name="Wolfe K.H."/>
        </authorList>
    </citation>
    <scope>NUCLEOTIDE SEQUENCE [LARGE SCALE GENOMIC DNA]</scope>
    <source>
        <strain evidence="9 10">CBS2947</strain>
    </source>
</reference>
<keyword evidence="4 8" id="KW-0472">Membrane</keyword>
<feature type="region of interest" description="Disordered" evidence="7">
    <location>
        <begin position="107"/>
        <end position="127"/>
    </location>
</feature>
<feature type="transmembrane region" description="Helical" evidence="8">
    <location>
        <begin position="43"/>
        <end position="64"/>
    </location>
</feature>
<dbReference type="GO" id="GO:0034488">
    <property type="term" value="P:basic amino acid transmembrane export from vacuole"/>
    <property type="evidence" value="ECO:0007669"/>
    <property type="project" value="TreeGrafter"/>
</dbReference>
<name>A0A7H9HTP0_9SACH</name>
<gene>
    <name evidence="9" type="ORF">HG537_0E00730</name>
</gene>
<dbReference type="Pfam" id="PF04193">
    <property type="entry name" value="PQ-loop"/>
    <property type="match status" value="2"/>
</dbReference>
<keyword evidence="10" id="KW-1185">Reference proteome</keyword>
<dbReference type="FunFam" id="1.20.1280.290:FF:000009">
    <property type="entry name" value="PQ loop repeat family protein"/>
    <property type="match status" value="1"/>
</dbReference>
<dbReference type="EMBL" id="CP059271">
    <property type="protein sequence ID" value="QLQ80720.1"/>
    <property type="molecule type" value="Genomic_DNA"/>
</dbReference>
<evidence type="ECO:0000256" key="7">
    <source>
        <dbReference type="SAM" id="MobiDB-lite"/>
    </source>
</evidence>
<dbReference type="PANTHER" id="PTHR16201:SF34">
    <property type="entry name" value="LYSOSOMAL AMINO ACID TRANSPORTER 1"/>
    <property type="match status" value="1"/>
</dbReference>
<evidence type="ECO:0000256" key="1">
    <source>
        <dbReference type="ARBA" id="ARBA00004141"/>
    </source>
</evidence>
<dbReference type="GO" id="GO:0015174">
    <property type="term" value="F:basic amino acid transmembrane transporter activity"/>
    <property type="evidence" value="ECO:0007669"/>
    <property type="project" value="TreeGrafter"/>
</dbReference>
<evidence type="ECO:0000256" key="6">
    <source>
        <dbReference type="ARBA" id="ARBA00050768"/>
    </source>
</evidence>
<comment type="subcellular location">
    <subcellularLocation>
        <location evidence="1">Membrane</location>
        <topology evidence="1">Multi-pass membrane protein</topology>
    </subcellularLocation>
</comment>
<accession>A0A7H9HTP0</accession>
<keyword evidence="3 8" id="KW-1133">Transmembrane helix</keyword>
<protein>
    <recommendedName>
        <fullName evidence="11">PQ-loop-domain-containing protein</fullName>
    </recommendedName>
</protein>
<comment type="similarity">
    <text evidence="5">Belongs to the laat-1 family.</text>
</comment>
<evidence type="ECO:0008006" key="11">
    <source>
        <dbReference type="Google" id="ProtNLM"/>
    </source>
</evidence>
<dbReference type="OrthoDB" id="8048523at2759"/>
<evidence type="ECO:0000256" key="2">
    <source>
        <dbReference type="ARBA" id="ARBA00022692"/>
    </source>
</evidence>
<keyword evidence="2 8" id="KW-0812">Transmembrane</keyword>
<evidence type="ECO:0000256" key="5">
    <source>
        <dbReference type="ARBA" id="ARBA00038039"/>
    </source>
</evidence>
<proteinExistence type="inferred from homology"/>
<dbReference type="Proteomes" id="UP000510647">
    <property type="component" value="Chromosome 5"/>
</dbReference>
<dbReference type="FunFam" id="1.20.1280.290:FF:000034">
    <property type="entry name" value="PQ loop repeat family protein"/>
    <property type="match status" value="1"/>
</dbReference>
<evidence type="ECO:0000313" key="10">
    <source>
        <dbReference type="Proteomes" id="UP000510647"/>
    </source>
</evidence>
<evidence type="ECO:0000313" key="9">
    <source>
        <dbReference type="EMBL" id="QLQ80720.1"/>
    </source>
</evidence>
<organism evidence="9 10">
    <name type="scientific">Torulaspora globosa</name>
    <dbReference type="NCBI Taxonomy" id="48254"/>
    <lineage>
        <taxon>Eukaryota</taxon>
        <taxon>Fungi</taxon>
        <taxon>Dikarya</taxon>
        <taxon>Ascomycota</taxon>
        <taxon>Saccharomycotina</taxon>
        <taxon>Saccharomycetes</taxon>
        <taxon>Saccharomycetales</taxon>
        <taxon>Saccharomycetaceae</taxon>
        <taxon>Torulaspora</taxon>
    </lineage>
</organism>
<comment type="catalytic activity">
    <reaction evidence="6">
        <text>L-histidine(out) + L-arginine(in) = L-histidine(in) + L-arginine(out)</text>
        <dbReference type="Rhea" id="RHEA:71063"/>
        <dbReference type="ChEBI" id="CHEBI:32682"/>
        <dbReference type="ChEBI" id="CHEBI:57595"/>
    </reaction>
</comment>
<dbReference type="InterPro" id="IPR006603">
    <property type="entry name" value="PQ-loop_rpt"/>
</dbReference>
<dbReference type="GO" id="GO:0000329">
    <property type="term" value="C:fungal-type vacuole membrane"/>
    <property type="evidence" value="ECO:0007669"/>
    <property type="project" value="TreeGrafter"/>
</dbReference>
<evidence type="ECO:0000256" key="8">
    <source>
        <dbReference type="SAM" id="Phobius"/>
    </source>
</evidence>
<feature type="transmembrane region" description="Helical" evidence="8">
    <location>
        <begin position="6"/>
        <end position="31"/>
    </location>
</feature>
<evidence type="ECO:0000256" key="4">
    <source>
        <dbReference type="ARBA" id="ARBA00023136"/>
    </source>
</evidence>
<dbReference type="Gene3D" id="1.20.1280.290">
    <property type="match status" value="2"/>
</dbReference>
<feature type="transmembrane region" description="Helical" evidence="8">
    <location>
        <begin position="245"/>
        <end position="268"/>
    </location>
</feature>
<dbReference type="InterPro" id="IPR051415">
    <property type="entry name" value="LAAT-1"/>
</dbReference>